<dbReference type="Pfam" id="PF03737">
    <property type="entry name" value="RraA-like"/>
    <property type="match status" value="1"/>
</dbReference>
<dbReference type="PANTHER" id="PTHR33254">
    <property type="entry name" value="4-HYDROXY-4-METHYL-2-OXOGLUTARATE ALDOLASE 3-RELATED"/>
    <property type="match status" value="1"/>
</dbReference>
<reference evidence="6 7" key="1">
    <citation type="journal article" date="2017" name="Genome Announc.">
        <title>Draft Genome Sequence of Agrobacterium tumefaciens Biovar 1 Strain 186, Isolated from Walnut.</title>
        <authorList>
            <person name="Poret-Peterson A.T."/>
            <person name="Bhatnagar S."/>
            <person name="McClean A.E."/>
            <person name="Kluepfel D.A."/>
        </authorList>
    </citation>
    <scope>NUCLEOTIDE SEQUENCE [LARGE SCALE GENOMIC DNA]</scope>
    <source>
        <strain evidence="6 7">186</strain>
    </source>
</reference>
<dbReference type="CDD" id="cd16841">
    <property type="entry name" value="RraA_family"/>
    <property type="match status" value="1"/>
</dbReference>
<dbReference type="AlphaFoldDB" id="A0AAP9E9Q3"/>
<name>A0AAP9E9Q3_AGRTU</name>
<evidence type="ECO:0000256" key="3">
    <source>
        <dbReference type="ARBA" id="ARBA00029596"/>
    </source>
</evidence>
<dbReference type="SUPFAM" id="SSF89562">
    <property type="entry name" value="RraA-like"/>
    <property type="match status" value="1"/>
</dbReference>
<feature type="binding site" evidence="5">
    <location>
        <position position="102"/>
    </location>
    <ligand>
        <name>Mg(2+)</name>
        <dbReference type="ChEBI" id="CHEBI:18420"/>
    </ligand>
</feature>
<keyword evidence="6" id="KW-0614">Plasmid</keyword>
<protein>
    <recommendedName>
        <fullName evidence="2">Putative 4-hydroxy-4-methyl-2-oxoglutarate aldolase</fullName>
    </recommendedName>
    <alternativeName>
        <fullName evidence="3">Regulator of ribonuclease activity homolog</fullName>
    </alternativeName>
    <alternativeName>
        <fullName evidence="4">RraA-like protein</fullName>
    </alternativeName>
</protein>
<dbReference type="EMBL" id="CP042276">
    <property type="protein sequence ID" value="QDY97610.1"/>
    <property type="molecule type" value="Genomic_DNA"/>
</dbReference>
<dbReference type="Gene3D" id="3.50.30.40">
    <property type="entry name" value="Ribonuclease E inhibitor RraA/RraA-like"/>
    <property type="match status" value="1"/>
</dbReference>
<evidence type="ECO:0000256" key="1">
    <source>
        <dbReference type="ARBA" id="ARBA00001968"/>
    </source>
</evidence>
<geneLocation type="plasmid" evidence="7">
    <name>pat</name>
</geneLocation>
<accession>A0AAP9E9Q3</accession>
<sequence length="215" mass="22609">MIPDLSQVETATLGHFLVEGFMAPSIQALVPGARIWGPALTVRLPGTDGAALAEALSVAKPGEVIVVDRCGDLRHACFGAVTATAAKSRGVAGVVIDGFVTDLAALLEIGVPVWCRGRSPITTRNRRVSGNIRGVVSCGGSMVSQGDIILADESGVVVLDPATAAQHAATALKMQHDEISILERLRAGETLKDITAPAKLDDDERRRLLNLNFRQ</sequence>
<proteinExistence type="predicted"/>
<evidence type="ECO:0000313" key="6">
    <source>
        <dbReference type="EMBL" id="QDY97610.1"/>
    </source>
</evidence>
<comment type="cofactor">
    <cofactor evidence="5">
        <name>Mg(2+)</name>
        <dbReference type="ChEBI" id="CHEBI:18420"/>
    </cofactor>
</comment>
<organism evidence="6 7">
    <name type="scientific">Agrobacterium tumefaciens</name>
    <dbReference type="NCBI Taxonomy" id="358"/>
    <lineage>
        <taxon>Bacteria</taxon>
        <taxon>Pseudomonadati</taxon>
        <taxon>Pseudomonadota</taxon>
        <taxon>Alphaproteobacteria</taxon>
        <taxon>Hyphomicrobiales</taxon>
        <taxon>Rhizobiaceae</taxon>
        <taxon>Rhizobium/Agrobacterium group</taxon>
        <taxon>Agrobacterium</taxon>
        <taxon>Agrobacterium tumefaciens complex</taxon>
    </lineage>
</organism>
<evidence type="ECO:0000256" key="2">
    <source>
        <dbReference type="ARBA" id="ARBA00016549"/>
    </source>
</evidence>
<evidence type="ECO:0000313" key="7">
    <source>
        <dbReference type="Proteomes" id="UP000222296"/>
    </source>
</evidence>
<dbReference type="PANTHER" id="PTHR33254:SF4">
    <property type="entry name" value="4-HYDROXY-4-METHYL-2-OXOGLUTARATE ALDOLASE 3-RELATED"/>
    <property type="match status" value="1"/>
</dbReference>
<dbReference type="RefSeq" id="WP_099086525.1">
    <property type="nucleotide sequence ID" value="NZ_CP042276.1"/>
</dbReference>
<evidence type="ECO:0000256" key="4">
    <source>
        <dbReference type="ARBA" id="ARBA00030169"/>
    </source>
</evidence>
<comment type="cofactor">
    <cofactor evidence="1">
        <name>a divalent metal cation</name>
        <dbReference type="ChEBI" id="CHEBI:60240"/>
    </cofactor>
</comment>
<dbReference type="InterPro" id="IPR036704">
    <property type="entry name" value="RraA/RraA-like_sf"/>
</dbReference>
<dbReference type="GO" id="GO:0046872">
    <property type="term" value="F:metal ion binding"/>
    <property type="evidence" value="ECO:0007669"/>
    <property type="project" value="UniProtKB-KW"/>
</dbReference>
<gene>
    <name evidence="6" type="ORF">CG010_025960</name>
</gene>
<dbReference type="InterPro" id="IPR005493">
    <property type="entry name" value="RraA/RraA-like"/>
</dbReference>
<evidence type="ECO:0000256" key="5">
    <source>
        <dbReference type="PIRSR" id="PIRSR605493-1"/>
    </source>
</evidence>
<dbReference type="Proteomes" id="UP000222296">
    <property type="component" value="Plasmid pAt"/>
</dbReference>
<keyword evidence="5" id="KW-0460">Magnesium</keyword>
<keyword evidence="5" id="KW-0479">Metal-binding</keyword>